<comment type="caution">
    <text evidence="1">The sequence shown here is derived from an EMBL/GenBank/DDBJ whole genome shotgun (WGS) entry which is preliminary data.</text>
</comment>
<dbReference type="RefSeq" id="WP_320313512.1">
    <property type="nucleotide sequence ID" value="NZ_JAVIKH010000007.1"/>
</dbReference>
<dbReference type="Proteomes" id="UP001279681">
    <property type="component" value="Unassembled WGS sequence"/>
</dbReference>
<organism evidence="1 2">
    <name type="scientific">Candidatus Cetobacterium colombiensis</name>
    <dbReference type="NCBI Taxonomy" id="3073100"/>
    <lineage>
        <taxon>Bacteria</taxon>
        <taxon>Fusobacteriati</taxon>
        <taxon>Fusobacteriota</taxon>
        <taxon>Fusobacteriia</taxon>
        <taxon>Fusobacteriales</taxon>
        <taxon>Fusobacteriaceae</taxon>
        <taxon>Cetobacterium</taxon>
    </lineage>
</organism>
<name>A0ABU4W9A9_9FUSO</name>
<proteinExistence type="predicted"/>
<sequence length="99" mass="12119">MENKKIKNKKFEMILVVFDKINFEKIEIPKEYSEDTFNDFLKWKIGVSIGLRYDQQLNFIYSQKSEILQKKLLKDLEYDFKQEQFEIISNIYFEFGKNN</sequence>
<protein>
    <submittedName>
        <fullName evidence="1">Uncharacterized protein</fullName>
    </submittedName>
</protein>
<gene>
    <name evidence="1" type="ORF">RFV38_06305</name>
</gene>
<keyword evidence="2" id="KW-1185">Reference proteome</keyword>
<evidence type="ECO:0000313" key="2">
    <source>
        <dbReference type="Proteomes" id="UP001279681"/>
    </source>
</evidence>
<reference evidence="2" key="1">
    <citation type="submission" date="2023-07" db="EMBL/GenBank/DDBJ databases">
        <authorList>
            <person name="Colorado M.A."/>
            <person name="Villamil L.M."/>
            <person name="Melo J.F."/>
            <person name="Rodriguez J.A."/>
            <person name="Ruiz R.Y."/>
        </authorList>
    </citation>
    <scope>NUCLEOTIDE SEQUENCE [LARGE SCALE GENOMIC DNA]</scope>
    <source>
        <strain evidence="2">C33</strain>
    </source>
</reference>
<dbReference type="EMBL" id="JAVIKH010000007">
    <property type="protein sequence ID" value="MDX8336107.1"/>
    <property type="molecule type" value="Genomic_DNA"/>
</dbReference>
<evidence type="ECO:0000313" key="1">
    <source>
        <dbReference type="EMBL" id="MDX8336107.1"/>
    </source>
</evidence>
<accession>A0ABU4W9A9</accession>